<accession>A0A4U6U450</accession>
<dbReference type="Pfam" id="PF00270">
    <property type="entry name" value="DEAD"/>
    <property type="match status" value="1"/>
</dbReference>
<dbReference type="FunFam" id="3.40.50.300:FF:000083">
    <property type="entry name" value="ATP-dependent RNA helicase DOB1"/>
    <property type="match status" value="1"/>
</dbReference>
<keyword evidence="1" id="KW-0547">Nucleotide-binding</keyword>
<dbReference type="InterPro" id="IPR011545">
    <property type="entry name" value="DEAD/DEAH_box_helicase_dom"/>
</dbReference>
<sequence length="318" mass="35682">MGELLVEEQPLAPALLQLEGNPGAEWRNHSWPCNHEVVVPDGYTSAKDEAMHGTLENPVFHGKMAYKYPFQLDPFQSVSITCLERNESMLVSAHTSEGKRAITEYAIAMSLRETKNIIYASPFKALSDQMYRELSMVFDSVGLMTDDVTLHPEARCLVMMTEILRARLCCGSMVFDVGWVVFDGIHCLDHPESGIVLEQSIIFLPPEIKMVFLSAPVSNATEFAEWICKLHKQPCHAVSTDFRSTPLEHYVFPVGGSEMHLIVDEDGQLREDNFVKLQDTFTKQNNRFSGENSSNSGIHFVGPSARLCSSEPLERPQL</sequence>
<dbReference type="SUPFAM" id="SSF52540">
    <property type="entry name" value="P-loop containing nucleoside triphosphate hydrolases"/>
    <property type="match status" value="1"/>
</dbReference>
<dbReference type="EMBL" id="CM016557">
    <property type="protein sequence ID" value="TKW08119.1"/>
    <property type="molecule type" value="Genomic_DNA"/>
</dbReference>
<evidence type="ECO:0000256" key="4">
    <source>
        <dbReference type="ARBA" id="ARBA00022840"/>
    </source>
</evidence>
<dbReference type="GO" id="GO:0016787">
    <property type="term" value="F:hydrolase activity"/>
    <property type="evidence" value="ECO:0007669"/>
    <property type="project" value="UniProtKB-KW"/>
</dbReference>
<dbReference type="Proteomes" id="UP000298652">
    <property type="component" value="Chromosome 6"/>
</dbReference>
<dbReference type="GO" id="GO:0005634">
    <property type="term" value="C:nucleus"/>
    <property type="evidence" value="ECO:0007669"/>
    <property type="project" value="TreeGrafter"/>
</dbReference>
<gene>
    <name evidence="6" type="ORF">SEVIR_6G007900v2</name>
</gene>
<dbReference type="GO" id="GO:0005524">
    <property type="term" value="F:ATP binding"/>
    <property type="evidence" value="ECO:0007669"/>
    <property type="project" value="UniProtKB-KW"/>
</dbReference>
<keyword evidence="3" id="KW-0347">Helicase</keyword>
<dbReference type="AlphaFoldDB" id="A0A4U6U450"/>
<evidence type="ECO:0000256" key="2">
    <source>
        <dbReference type="ARBA" id="ARBA00022801"/>
    </source>
</evidence>
<name>A0A4U6U450_SETVI</name>
<dbReference type="PANTHER" id="PTHR12131">
    <property type="entry name" value="ATP-DEPENDENT RNA AND DNA HELICASE"/>
    <property type="match status" value="1"/>
</dbReference>
<dbReference type="Gene3D" id="3.40.50.300">
    <property type="entry name" value="P-loop containing nucleotide triphosphate hydrolases"/>
    <property type="match status" value="1"/>
</dbReference>
<dbReference type="SMART" id="SM00487">
    <property type="entry name" value="DEXDc"/>
    <property type="match status" value="1"/>
</dbReference>
<keyword evidence="2" id="KW-0378">Hydrolase</keyword>
<dbReference type="InterPro" id="IPR014001">
    <property type="entry name" value="Helicase_ATP-bd"/>
</dbReference>
<keyword evidence="7" id="KW-1185">Reference proteome</keyword>
<dbReference type="GO" id="GO:0004386">
    <property type="term" value="F:helicase activity"/>
    <property type="evidence" value="ECO:0007669"/>
    <property type="project" value="UniProtKB-KW"/>
</dbReference>
<evidence type="ECO:0000313" key="6">
    <source>
        <dbReference type="EMBL" id="TKW08119.1"/>
    </source>
</evidence>
<organism evidence="6 7">
    <name type="scientific">Setaria viridis</name>
    <name type="common">Green bristlegrass</name>
    <name type="synonym">Setaria italica subsp. viridis</name>
    <dbReference type="NCBI Taxonomy" id="4556"/>
    <lineage>
        <taxon>Eukaryota</taxon>
        <taxon>Viridiplantae</taxon>
        <taxon>Streptophyta</taxon>
        <taxon>Embryophyta</taxon>
        <taxon>Tracheophyta</taxon>
        <taxon>Spermatophyta</taxon>
        <taxon>Magnoliopsida</taxon>
        <taxon>Liliopsida</taxon>
        <taxon>Poales</taxon>
        <taxon>Poaceae</taxon>
        <taxon>PACMAD clade</taxon>
        <taxon>Panicoideae</taxon>
        <taxon>Panicodae</taxon>
        <taxon>Paniceae</taxon>
        <taxon>Cenchrinae</taxon>
        <taxon>Setaria</taxon>
    </lineage>
</organism>
<protein>
    <recommendedName>
        <fullName evidence="5">Helicase ATP-binding domain-containing protein</fullName>
    </recommendedName>
</protein>
<dbReference type="GO" id="GO:0003676">
    <property type="term" value="F:nucleic acid binding"/>
    <property type="evidence" value="ECO:0007669"/>
    <property type="project" value="InterPro"/>
</dbReference>
<dbReference type="GO" id="GO:0000460">
    <property type="term" value="P:maturation of 5.8S rRNA"/>
    <property type="evidence" value="ECO:0007669"/>
    <property type="project" value="TreeGrafter"/>
</dbReference>
<dbReference type="PANTHER" id="PTHR12131:SF7">
    <property type="entry name" value="EXOSOME RNA HELICASE MTR4"/>
    <property type="match status" value="1"/>
</dbReference>
<evidence type="ECO:0000259" key="5">
    <source>
        <dbReference type="PROSITE" id="PS51192"/>
    </source>
</evidence>
<dbReference type="PROSITE" id="PS51192">
    <property type="entry name" value="HELICASE_ATP_BIND_1"/>
    <property type="match status" value="1"/>
</dbReference>
<dbReference type="InterPro" id="IPR027417">
    <property type="entry name" value="P-loop_NTPase"/>
</dbReference>
<evidence type="ECO:0000313" key="7">
    <source>
        <dbReference type="Proteomes" id="UP000298652"/>
    </source>
</evidence>
<feature type="domain" description="Helicase ATP-binding" evidence="5">
    <location>
        <begin position="80"/>
        <end position="235"/>
    </location>
</feature>
<evidence type="ECO:0000256" key="3">
    <source>
        <dbReference type="ARBA" id="ARBA00022806"/>
    </source>
</evidence>
<reference evidence="6" key="1">
    <citation type="submission" date="2019-03" db="EMBL/GenBank/DDBJ databases">
        <title>WGS assembly of Setaria viridis.</title>
        <authorList>
            <person name="Huang P."/>
            <person name="Jenkins J."/>
            <person name="Grimwood J."/>
            <person name="Barry K."/>
            <person name="Healey A."/>
            <person name="Mamidi S."/>
            <person name="Sreedasyam A."/>
            <person name="Shu S."/>
            <person name="Feldman M."/>
            <person name="Wu J."/>
            <person name="Yu Y."/>
            <person name="Chen C."/>
            <person name="Johnson J."/>
            <person name="Rokhsar D."/>
            <person name="Baxter I."/>
            <person name="Schmutz J."/>
            <person name="Brutnell T."/>
            <person name="Kellogg E."/>
        </authorList>
    </citation>
    <scope>NUCLEOTIDE SEQUENCE [LARGE SCALE GENOMIC DNA]</scope>
</reference>
<keyword evidence="4" id="KW-0067">ATP-binding</keyword>
<dbReference type="Gramene" id="TKW08119">
    <property type="protein sequence ID" value="TKW08119"/>
    <property type="gene ID" value="SEVIR_6G007900v2"/>
</dbReference>
<dbReference type="InterPro" id="IPR050699">
    <property type="entry name" value="RNA-DNA_Helicase"/>
</dbReference>
<proteinExistence type="predicted"/>
<evidence type="ECO:0000256" key="1">
    <source>
        <dbReference type="ARBA" id="ARBA00022741"/>
    </source>
</evidence>
<dbReference type="OMA" id="LERNESM"/>